<evidence type="ECO:0000256" key="2">
    <source>
        <dbReference type="ARBA" id="ARBA00010742"/>
    </source>
</evidence>
<evidence type="ECO:0000256" key="4">
    <source>
        <dbReference type="SAM" id="SignalP"/>
    </source>
</evidence>
<dbReference type="PANTHER" id="PTHR30024:SF47">
    <property type="entry name" value="TAURINE-BINDING PERIPLASMIC PROTEIN"/>
    <property type="match status" value="1"/>
</dbReference>
<dbReference type="Gene3D" id="3.40.190.10">
    <property type="entry name" value="Periplasmic binding protein-like II"/>
    <property type="match status" value="2"/>
</dbReference>
<organism evidence="6 7">
    <name type="scientific">Amycolatopsis samaneae</name>
    <dbReference type="NCBI Taxonomy" id="664691"/>
    <lineage>
        <taxon>Bacteria</taxon>
        <taxon>Bacillati</taxon>
        <taxon>Actinomycetota</taxon>
        <taxon>Actinomycetes</taxon>
        <taxon>Pseudonocardiales</taxon>
        <taxon>Pseudonocardiaceae</taxon>
        <taxon>Amycolatopsis</taxon>
    </lineage>
</organism>
<feature type="chain" id="PRO_5045143902" evidence="4">
    <location>
        <begin position="22"/>
        <end position="337"/>
    </location>
</feature>
<gene>
    <name evidence="6" type="ORF">ACFSYJ_40285</name>
</gene>
<sequence length="337" mass="35585">MRRPWLSLALTAALGTVSLTACGSAHPARPANLVTMTVAAPSVTDFDDYVAKAKGFYAKHGVTVRRTQTGTATQSVQLLATGEVDVGRGLANTVLARLRTGGALDFVDVADTTVRPPFVMSAKGISGFAALAGTAVGIPSPTDQATVVTYQLLQRMGVDPATVEMVPTGGTGNRLAAMNVGGTSSTMLLPPVNFTAEQQGTHRLGYLPELLGPGYQFSFTGVVVRASWARDHRDELVRYLAARDDALRWLHEPANAEEATKILAAETKIPPQRAKQTYELLFRSKVPAFADRIGISLPAGEGVVDGLRLVGLLPGGPVDVREFVDDSYAAEARGSGR</sequence>
<dbReference type="Pfam" id="PF09084">
    <property type="entry name" value="NMT1"/>
    <property type="match status" value="1"/>
</dbReference>
<evidence type="ECO:0000313" key="7">
    <source>
        <dbReference type="Proteomes" id="UP001597419"/>
    </source>
</evidence>
<dbReference type="EMBL" id="JBHUKU010000028">
    <property type="protein sequence ID" value="MFD2464913.1"/>
    <property type="molecule type" value="Genomic_DNA"/>
</dbReference>
<dbReference type="RefSeq" id="WP_345399502.1">
    <property type="nucleotide sequence ID" value="NZ_BAABHG010000010.1"/>
</dbReference>
<comment type="similarity">
    <text evidence="2">Belongs to the bacterial solute-binding protein SsuA/TauA family.</text>
</comment>
<evidence type="ECO:0000256" key="3">
    <source>
        <dbReference type="ARBA" id="ARBA00022729"/>
    </source>
</evidence>
<protein>
    <submittedName>
        <fullName evidence="6">ABC transporter substrate-binding protein</fullName>
    </submittedName>
</protein>
<feature type="domain" description="SsuA/THI5-like" evidence="5">
    <location>
        <begin position="49"/>
        <end position="252"/>
    </location>
</feature>
<dbReference type="PANTHER" id="PTHR30024">
    <property type="entry name" value="ALIPHATIC SULFONATES-BINDING PROTEIN-RELATED"/>
    <property type="match status" value="1"/>
</dbReference>
<proteinExistence type="inferred from homology"/>
<evidence type="ECO:0000313" key="6">
    <source>
        <dbReference type="EMBL" id="MFD2464913.1"/>
    </source>
</evidence>
<reference evidence="7" key="1">
    <citation type="journal article" date="2019" name="Int. J. Syst. Evol. Microbiol.">
        <title>The Global Catalogue of Microorganisms (GCM) 10K type strain sequencing project: providing services to taxonomists for standard genome sequencing and annotation.</title>
        <authorList>
            <consortium name="The Broad Institute Genomics Platform"/>
            <consortium name="The Broad Institute Genome Sequencing Center for Infectious Disease"/>
            <person name="Wu L."/>
            <person name="Ma J."/>
        </authorList>
    </citation>
    <scope>NUCLEOTIDE SEQUENCE [LARGE SCALE GENOMIC DNA]</scope>
    <source>
        <strain evidence="7">CGMCC 4.7643</strain>
    </source>
</reference>
<name>A0ABW5GVF1_9PSEU</name>
<comment type="subcellular location">
    <subcellularLocation>
        <location evidence="1">Periplasm</location>
    </subcellularLocation>
</comment>
<dbReference type="SUPFAM" id="SSF53850">
    <property type="entry name" value="Periplasmic binding protein-like II"/>
    <property type="match status" value="1"/>
</dbReference>
<dbReference type="PROSITE" id="PS51257">
    <property type="entry name" value="PROKAR_LIPOPROTEIN"/>
    <property type="match status" value="1"/>
</dbReference>
<keyword evidence="3 4" id="KW-0732">Signal</keyword>
<accession>A0ABW5GVF1</accession>
<feature type="signal peptide" evidence="4">
    <location>
        <begin position="1"/>
        <end position="21"/>
    </location>
</feature>
<dbReference type="Proteomes" id="UP001597419">
    <property type="component" value="Unassembled WGS sequence"/>
</dbReference>
<dbReference type="InterPro" id="IPR015168">
    <property type="entry name" value="SsuA/THI5"/>
</dbReference>
<keyword evidence="7" id="KW-1185">Reference proteome</keyword>
<evidence type="ECO:0000256" key="1">
    <source>
        <dbReference type="ARBA" id="ARBA00004418"/>
    </source>
</evidence>
<comment type="caution">
    <text evidence="6">The sequence shown here is derived from an EMBL/GenBank/DDBJ whole genome shotgun (WGS) entry which is preliminary data.</text>
</comment>
<evidence type="ECO:0000259" key="5">
    <source>
        <dbReference type="Pfam" id="PF09084"/>
    </source>
</evidence>